<feature type="transmembrane region" description="Helical" evidence="6">
    <location>
        <begin position="80"/>
        <end position="113"/>
    </location>
</feature>
<comment type="subcellular location">
    <subcellularLocation>
        <location evidence="1">Cell membrane</location>
        <topology evidence="1">Multi-pass membrane protein</topology>
    </subcellularLocation>
</comment>
<dbReference type="InterPro" id="IPR052218">
    <property type="entry name" value="Preflagellin_Peptidase"/>
</dbReference>
<evidence type="ECO:0000256" key="3">
    <source>
        <dbReference type="ARBA" id="ARBA00022692"/>
    </source>
</evidence>
<dbReference type="Pfam" id="PF01478">
    <property type="entry name" value="Peptidase_A24"/>
    <property type="match status" value="1"/>
</dbReference>
<evidence type="ECO:0000256" key="5">
    <source>
        <dbReference type="ARBA" id="ARBA00023136"/>
    </source>
</evidence>
<name>A0ABX5X7Y3_9GAMM</name>
<gene>
    <name evidence="8" type="ORF">FM037_24330</name>
</gene>
<accession>A0ABX5X7Y3</accession>
<evidence type="ECO:0000313" key="9">
    <source>
        <dbReference type="Proteomes" id="UP000315947"/>
    </source>
</evidence>
<feature type="domain" description="Prepilin type IV endopeptidase peptidase" evidence="7">
    <location>
        <begin position="11"/>
        <end position="109"/>
    </location>
</feature>
<evidence type="ECO:0000313" key="8">
    <source>
        <dbReference type="EMBL" id="QDO86837.1"/>
    </source>
</evidence>
<evidence type="ECO:0000256" key="2">
    <source>
        <dbReference type="ARBA" id="ARBA00022475"/>
    </source>
</evidence>
<reference evidence="8 9" key="1">
    <citation type="submission" date="2019-07" db="EMBL/GenBank/DDBJ databases">
        <title>Shewanella sp. YLB-06 whole genomic sequence.</title>
        <authorList>
            <person name="Yu L."/>
        </authorList>
    </citation>
    <scope>NUCLEOTIDE SEQUENCE [LARGE SCALE GENOMIC DNA]</scope>
    <source>
        <strain evidence="8 9">YLB-06</strain>
    </source>
</reference>
<protein>
    <recommendedName>
        <fullName evidence="7">Prepilin type IV endopeptidase peptidase domain-containing protein</fullName>
    </recommendedName>
</protein>
<keyword evidence="3 6" id="KW-0812">Transmembrane</keyword>
<evidence type="ECO:0000256" key="1">
    <source>
        <dbReference type="ARBA" id="ARBA00004651"/>
    </source>
</evidence>
<dbReference type="Gene3D" id="1.20.120.1220">
    <property type="match status" value="1"/>
</dbReference>
<feature type="transmembrane region" description="Helical" evidence="6">
    <location>
        <begin position="28"/>
        <end position="44"/>
    </location>
</feature>
<evidence type="ECO:0000259" key="7">
    <source>
        <dbReference type="Pfam" id="PF01478"/>
    </source>
</evidence>
<dbReference type="PANTHER" id="PTHR36506">
    <property type="entry name" value="PREFLAGELLIN PEPTIDASE"/>
    <property type="match status" value="1"/>
</dbReference>
<proteinExistence type="predicted"/>
<feature type="transmembrane region" description="Helical" evidence="6">
    <location>
        <begin position="129"/>
        <end position="150"/>
    </location>
</feature>
<keyword evidence="9" id="KW-1185">Reference proteome</keyword>
<dbReference type="Proteomes" id="UP000315947">
    <property type="component" value="Chromosome"/>
</dbReference>
<evidence type="ECO:0000256" key="6">
    <source>
        <dbReference type="SAM" id="Phobius"/>
    </source>
</evidence>
<dbReference type="RefSeq" id="WP_144049117.1">
    <property type="nucleotide sequence ID" value="NZ_CP041614.1"/>
</dbReference>
<evidence type="ECO:0000256" key="4">
    <source>
        <dbReference type="ARBA" id="ARBA00022989"/>
    </source>
</evidence>
<keyword evidence="4 6" id="KW-1133">Transmembrane helix</keyword>
<dbReference type="InterPro" id="IPR000045">
    <property type="entry name" value="Prepilin_IV_endopep_pep"/>
</dbReference>
<organism evidence="8 9">
    <name type="scientific">Shewanella psychropiezotolerans</name>
    <dbReference type="NCBI Taxonomy" id="2593655"/>
    <lineage>
        <taxon>Bacteria</taxon>
        <taxon>Pseudomonadati</taxon>
        <taxon>Pseudomonadota</taxon>
        <taxon>Gammaproteobacteria</taxon>
        <taxon>Alteromonadales</taxon>
        <taxon>Shewanellaceae</taxon>
        <taxon>Shewanella</taxon>
    </lineage>
</organism>
<keyword evidence="5 6" id="KW-0472">Membrane</keyword>
<sequence length="154" mass="16590">MQLTILAIASLLFVLTTCCVSDIRQRRISNLSCLVVLVISIWLAQSQQQLVAGLLRGCLIFFFSLLLFKLRWLAAGDGKLASALAIALPIASLSTALILTATFGGVLAVIYLIKYRIIQKIPRGEDSGLPYGIAISLGFYIPILASYLGATTQS</sequence>
<feature type="transmembrane region" description="Helical" evidence="6">
    <location>
        <begin position="51"/>
        <end position="68"/>
    </location>
</feature>
<dbReference type="PANTHER" id="PTHR36506:SF1">
    <property type="entry name" value="PREFLAGELLIN PEPTIDASE"/>
    <property type="match status" value="1"/>
</dbReference>
<dbReference type="EMBL" id="CP041614">
    <property type="protein sequence ID" value="QDO86837.1"/>
    <property type="molecule type" value="Genomic_DNA"/>
</dbReference>
<keyword evidence="2" id="KW-1003">Cell membrane</keyword>